<dbReference type="Pfam" id="PF02635">
    <property type="entry name" value="DsrE"/>
    <property type="match status" value="1"/>
</dbReference>
<dbReference type="Proteomes" id="UP000060487">
    <property type="component" value="Unassembled WGS sequence"/>
</dbReference>
<keyword evidence="2" id="KW-1185">Reference proteome</keyword>
<dbReference type="PANTHER" id="PTHR37691">
    <property type="entry name" value="BLR3518 PROTEIN"/>
    <property type="match status" value="1"/>
</dbReference>
<accession>A0ABR5SGH8</accession>
<dbReference type="InterPro" id="IPR003787">
    <property type="entry name" value="Sulphur_relay_DsrE/F-like"/>
</dbReference>
<evidence type="ECO:0000313" key="1">
    <source>
        <dbReference type="EMBL" id="KWT85900.1"/>
    </source>
</evidence>
<organism evidence="1 2">
    <name type="scientific">Candidatus Magnetominusculus xianensis</name>
    <dbReference type="NCBI Taxonomy" id="1748249"/>
    <lineage>
        <taxon>Bacteria</taxon>
        <taxon>Pseudomonadati</taxon>
        <taxon>Nitrospirota</taxon>
        <taxon>Nitrospiria</taxon>
        <taxon>Nitrospirales</taxon>
        <taxon>Nitrospiraceae</taxon>
        <taxon>Candidatus Magnetominusculus</taxon>
    </lineage>
</organism>
<protein>
    <submittedName>
        <fullName evidence="1">Sulfur reduction protein DsrE</fullName>
    </submittedName>
</protein>
<proteinExistence type="predicted"/>
<evidence type="ECO:0000313" key="2">
    <source>
        <dbReference type="Proteomes" id="UP000060487"/>
    </source>
</evidence>
<sequence length="137" mass="15551">MFDINVTLEKSYTVFDMDRLSFDADLPLGIKYMRFLAKHNKDLQGSSDIVAIFHGDACHMVLTDDTYNAYRKISYGNPYKTMLQELIAEGVGIEICGVTMRNHSWTKEHLIAGVKINSNGLLRLIQLGHKGYVLIRP</sequence>
<dbReference type="SUPFAM" id="SSF75169">
    <property type="entry name" value="DsrEFH-like"/>
    <property type="match status" value="1"/>
</dbReference>
<dbReference type="InterPro" id="IPR027396">
    <property type="entry name" value="DsrEFH-like"/>
</dbReference>
<dbReference type="RefSeq" id="WP_085052230.1">
    <property type="nucleotide sequence ID" value="NZ_LNQR01000058.1"/>
</dbReference>
<dbReference type="PANTHER" id="PTHR37691:SF1">
    <property type="entry name" value="BLR3518 PROTEIN"/>
    <property type="match status" value="1"/>
</dbReference>
<dbReference type="Gene3D" id="3.40.1260.10">
    <property type="entry name" value="DsrEFH-like"/>
    <property type="match status" value="1"/>
</dbReference>
<name>A0ABR5SGH8_9BACT</name>
<gene>
    <name evidence="1" type="ORF">ASN18_1610</name>
</gene>
<reference evidence="1 2" key="1">
    <citation type="submission" date="2015-11" db="EMBL/GenBank/DDBJ databases">
        <authorList>
            <person name="Lin W."/>
        </authorList>
    </citation>
    <scope>NUCLEOTIDE SEQUENCE [LARGE SCALE GENOMIC DNA]</scope>
    <source>
        <strain evidence="1 2">HCH-1</strain>
    </source>
</reference>
<dbReference type="EMBL" id="LNQR01000058">
    <property type="protein sequence ID" value="KWT85900.1"/>
    <property type="molecule type" value="Genomic_DNA"/>
</dbReference>
<comment type="caution">
    <text evidence="1">The sequence shown here is derived from an EMBL/GenBank/DDBJ whole genome shotgun (WGS) entry which is preliminary data.</text>
</comment>